<keyword evidence="2" id="KW-1185">Reference proteome</keyword>
<evidence type="ECO:0000313" key="2">
    <source>
        <dbReference type="Proteomes" id="UP000078397"/>
    </source>
</evidence>
<protein>
    <submittedName>
        <fullName evidence="1">Uncharacterized protein</fullName>
    </submittedName>
</protein>
<gene>
    <name evidence="1" type="ORF">VFPPC_16172</name>
</gene>
<dbReference type="Proteomes" id="UP000078397">
    <property type="component" value="Unassembled WGS sequence"/>
</dbReference>
<dbReference type="RefSeq" id="XP_018141494.1">
    <property type="nucleotide sequence ID" value="XM_018293925.1"/>
</dbReference>
<reference evidence="1 2" key="1">
    <citation type="journal article" date="2016" name="PLoS Pathog.">
        <title>Biosynthesis of antibiotic leucinostatins in bio-control fungus Purpureocillium lilacinum and their inhibition on phytophthora revealed by genome mining.</title>
        <authorList>
            <person name="Wang G."/>
            <person name="Liu Z."/>
            <person name="Lin R."/>
            <person name="Li E."/>
            <person name="Mao Z."/>
            <person name="Ling J."/>
            <person name="Yang Y."/>
            <person name="Yin W.B."/>
            <person name="Xie B."/>
        </authorList>
    </citation>
    <scope>NUCLEOTIDE SEQUENCE [LARGE SCALE GENOMIC DNA]</scope>
    <source>
        <strain evidence="1">170</strain>
    </source>
</reference>
<name>A0A179FFW1_METCM</name>
<dbReference type="GeneID" id="28857919"/>
<accession>A0A179FFW1</accession>
<sequence length="93" mass="10773">MRRRWAYFTQTFLPKILRVHRHSRPRLHQHQTYVQVPNVGCESALQPCKCASAPTKRGRPNTAHAALKTWILDCSVRAAIEVKLSPSMFVRYT</sequence>
<dbReference type="AlphaFoldDB" id="A0A179FFW1"/>
<evidence type="ECO:0000313" key="1">
    <source>
        <dbReference type="EMBL" id="OAQ64180.1"/>
    </source>
</evidence>
<comment type="caution">
    <text evidence="1">The sequence shown here is derived from an EMBL/GenBank/DDBJ whole genome shotgun (WGS) entry which is preliminary data.</text>
</comment>
<dbReference type="KEGG" id="pchm:VFPPC_16172"/>
<organism evidence="1 2">
    <name type="scientific">Pochonia chlamydosporia 170</name>
    <dbReference type="NCBI Taxonomy" id="1380566"/>
    <lineage>
        <taxon>Eukaryota</taxon>
        <taxon>Fungi</taxon>
        <taxon>Dikarya</taxon>
        <taxon>Ascomycota</taxon>
        <taxon>Pezizomycotina</taxon>
        <taxon>Sordariomycetes</taxon>
        <taxon>Hypocreomycetidae</taxon>
        <taxon>Hypocreales</taxon>
        <taxon>Clavicipitaceae</taxon>
        <taxon>Pochonia</taxon>
    </lineage>
</organism>
<dbReference type="EMBL" id="LSBJ02000005">
    <property type="protein sequence ID" value="OAQ64180.1"/>
    <property type="molecule type" value="Genomic_DNA"/>
</dbReference>
<proteinExistence type="predicted"/>